<name>A0ABW9RTN5_9BACT</name>
<evidence type="ECO:0000256" key="1">
    <source>
        <dbReference type="SAM" id="Phobius"/>
    </source>
</evidence>
<accession>A0ABW9RTN5</accession>
<keyword evidence="3" id="KW-1185">Reference proteome</keyword>
<dbReference type="InterPro" id="IPR025329">
    <property type="entry name" value="DUF4235"/>
</dbReference>
<gene>
    <name evidence="2" type="ORF">E1163_21460</name>
</gene>
<keyword evidence="1" id="KW-0472">Membrane</keyword>
<feature type="transmembrane region" description="Helical" evidence="1">
    <location>
        <begin position="52"/>
        <end position="74"/>
    </location>
</feature>
<evidence type="ECO:0000313" key="3">
    <source>
        <dbReference type="Proteomes" id="UP000798808"/>
    </source>
</evidence>
<sequence length="95" mass="10524">MSLFKNKNDILNFALAQGAVMVSGLVLKKAFDYGYKKINKKDPPKSIRSNRHTIAHIVGWSMLTGAVAGIARLLTTDIIKNDIDPHYLEAPEELS</sequence>
<organism evidence="2 3">
    <name type="scientific">Fulvivirga kasyanovii</name>
    <dbReference type="NCBI Taxonomy" id="396812"/>
    <lineage>
        <taxon>Bacteria</taxon>
        <taxon>Pseudomonadati</taxon>
        <taxon>Bacteroidota</taxon>
        <taxon>Cytophagia</taxon>
        <taxon>Cytophagales</taxon>
        <taxon>Fulvivirgaceae</taxon>
        <taxon>Fulvivirga</taxon>
    </lineage>
</organism>
<comment type="caution">
    <text evidence="2">The sequence shown here is derived from an EMBL/GenBank/DDBJ whole genome shotgun (WGS) entry which is preliminary data.</text>
</comment>
<proteinExistence type="predicted"/>
<dbReference type="Pfam" id="PF14019">
    <property type="entry name" value="DUF4235"/>
    <property type="match status" value="1"/>
</dbReference>
<dbReference type="Proteomes" id="UP000798808">
    <property type="component" value="Unassembled WGS sequence"/>
</dbReference>
<reference evidence="2 3" key="1">
    <citation type="submission" date="2019-02" db="EMBL/GenBank/DDBJ databases">
        <authorList>
            <person name="Goldberg S.R."/>
            <person name="Haltli B.A."/>
            <person name="Correa H."/>
            <person name="Russell K.G."/>
        </authorList>
    </citation>
    <scope>NUCLEOTIDE SEQUENCE [LARGE SCALE GENOMIC DNA]</scope>
    <source>
        <strain evidence="2 3">JCM 16186</strain>
    </source>
</reference>
<dbReference type="RefSeq" id="WP_155174539.1">
    <property type="nucleotide sequence ID" value="NZ_BAAAFL010000027.1"/>
</dbReference>
<protein>
    <submittedName>
        <fullName evidence="2">DUF4235 domain-containing protein</fullName>
    </submittedName>
</protein>
<keyword evidence="1" id="KW-1133">Transmembrane helix</keyword>
<evidence type="ECO:0000313" key="2">
    <source>
        <dbReference type="EMBL" id="MTI27539.1"/>
    </source>
</evidence>
<dbReference type="EMBL" id="SMLW01000632">
    <property type="protein sequence ID" value="MTI27539.1"/>
    <property type="molecule type" value="Genomic_DNA"/>
</dbReference>
<feature type="transmembrane region" description="Helical" evidence="1">
    <location>
        <begin position="12"/>
        <end position="31"/>
    </location>
</feature>
<keyword evidence="1" id="KW-0812">Transmembrane</keyword>